<evidence type="ECO:0000256" key="1">
    <source>
        <dbReference type="SAM" id="Phobius"/>
    </source>
</evidence>
<name>A0ABW7P1P5_9GAMM</name>
<keyword evidence="1" id="KW-1133">Transmembrane helix</keyword>
<gene>
    <name evidence="2" type="ORF">AB9R89_08740</name>
</gene>
<comment type="caution">
    <text evidence="2">The sequence shown here is derived from an EMBL/GenBank/DDBJ whole genome shotgun (WGS) entry which is preliminary data.</text>
</comment>
<organism evidence="2 3">
    <name type="scientific">Oceanimonas smirnovii</name>
    <dbReference type="NCBI Taxonomy" id="264574"/>
    <lineage>
        <taxon>Bacteria</taxon>
        <taxon>Pseudomonadati</taxon>
        <taxon>Pseudomonadota</taxon>
        <taxon>Gammaproteobacteria</taxon>
        <taxon>Aeromonadales</taxon>
        <taxon>Aeromonadaceae</taxon>
        <taxon>Oceanimonas</taxon>
    </lineage>
</organism>
<sequence length="68" mass="7518">MVILLVVLWLMTIWWVPASSLTLWLSAGFALFALVLAMPSVSRYWYWLPIGGLAGLGMALGIMLGDYT</sequence>
<dbReference type="EMBL" id="JBGFTR010000011">
    <property type="protein sequence ID" value="MFH7565407.1"/>
    <property type="molecule type" value="Genomic_DNA"/>
</dbReference>
<evidence type="ECO:0000313" key="3">
    <source>
        <dbReference type="Proteomes" id="UP001610706"/>
    </source>
</evidence>
<keyword evidence="3" id="KW-1185">Reference proteome</keyword>
<accession>A0ABW7P1P5</accession>
<protein>
    <submittedName>
        <fullName evidence="2">Uncharacterized protein</fullName>
    </submittedName>
</protein>
<keyword evidence="1" id="KW-0812">Transmembrane</keyword>
<proteinExistence type="predicted"/>
<evidence type="ECO:0000313" key="2">
    <source>
        <dbReference type="EMBL" id="MFH7565407.1"/>
    </source>
</evidence>
<dbReference type="Proteomes" id="UP001610706">
    <property type="component" value="Unassembled WGS sequence"/>
</dbReference>
<dbReference type="RefSeq" id="WP_395535685.1">
    <property type="nucleotide sequence ID" value="NZ_CP166302.1"/>
</dbReference>
<feature type="transmembrane region" description="Helical" evidence="1">
    <location>
        <begin position="44"/>
        <end position="64"/>
    </location>
</feature>
<keyword evidence="1" id="KW-0472">Membrane</keyword>
<reference evidence="2 3" key="1">
    <citation type="submission" date="2024-08" db="EMBL/GenBank/DDBJ databases">
        <title>Oceanimonas smirnovii Genome sequencing and assembly.</title>
        <authorList>
            <person name="Tang B."/>
        </authorList>
    </citation>
    <scope>NUCLEOTIDE SEQUENCE [LARGE SCALE GENOMIC DNA]</scope>
    <source>
        <strain evidence="2 3">OS2020-119</strain>
    </source>
</reference>